<evidence type="ECO:0000313" key="2">
    <source>
        <dbReference type="Proteomes" id="UP000184386"/>
    </source>
</evidence>
<dbReference type="PROSITE" id="PS51257">
    <property type="entry name" value="PROKAR_LIPOPROTEIN"/>
    <property type="match status" value="1"/>
</dbReference>
<dbReference type="AlphaFoldDB" id="A0A1M6L279"/>
<reference evidence="1 2" key="1">
    <citation type="submission" date="2016-11" db="EMBL/GenBank/DDBJ databases">
        <authorList>
            <person name="Jaros S."/>
            <person name="Januszkiewicz K."/>
            <person name="Wedrychowicz H."/>
        </authorList>
    </citation>
    <scope>NUCLEOTIDE SEQUENCE [LARGE SCALE GENOMIC DNA]</scope>
    <source>
        <strain evidence="1 2">DSM 15929</strain>
    </source>
</reference>
<accession>A0A1M6L279</accession>
<sequence>MNKGKIFLAVIVIMIMLLTGCAPVRTMISAITVPTSVKTAEILSASQL</sequence>
<gene>
    <name evidence="1" type="ORF">SAMN02745136_00665</name>
</gene>
<protein>
    <submittedName>
        <fullName evidence="1">Uncharacterized protein</fullName>
    </submittedName>
</protein>
<dbReference type="STRING" id="1121322.SAMN02745136_00665"/>
<evidence type="ECO:0000313" key="1">
    <source>
        <dbReference type="EMBL" id="SHJ65244.1"/>
    </source>
</evidence>
<dbReference type="EMBL" id="FRAC01000006">
    <property type="protein sequence ID" value="SHJ65244.1"/>
    <property type="molecule type" value="Genomic_DNA"/>
</dbReference>
<organism evidence="1 2">
    <name type="scientific">Anaerocolumna jejuensis DSM 15929</name>
    <dbReference type="NCBI Taxonomy" id="1121322"/>
    <lineage>
        <taxon>Bacteria</taxon>
        <taxon>Bacillati</taxon>
        <taxon>Bacillota</taxon>
        <taxon>Clostridia</taxon>
        <taxon>Lachnospirales</taxon>
        <taxon>Lachnospiraceae</taxon>
        <taxon>Anaerocolumna</taxon>
    </lineage>
</organism>
<proteinExistence type="predicted"/>
<dbReference type="Proteomes" id="UP000184386">
    <property type="component" value="Unassembled WGS sequence"/>
</dbReference>
<keyword evidence="2" id="KW-1185">Reference proteome</keyword>
<name>A0A1M6L279_9FIRM</name>